<feature type="transmembrane region" description="Helical" evidence="1">
    <location>
        <begin position="20"/>
        <end position="41"/>
    </location>
</feature>
<reference evidence="2" key="1">
    <citation type="journal article" date="2021" name="Proc. Natl. Acad. Sci. U.S.A.">
        <title>A Catalog of Tens of Thousands of Viruses from Human Metagenomes Reveals Hidden Associations with Chronic Diseases.</title>
        <authorList>
            <person name="Tisza M.J."/>
            <person name="Buck C.B."/>
        </authorList>
    </citation>
    <scope>NUCLEOTIDE SEQUENCE</scope>
    <source>
        <strain evidence="2">CtJ2i1</strain>
    </source>
</reference>
<protein>
    <submittedName>
        <fullName evidence="2">Uncharacterized protein</fullName>
    </submittedName>
</protein>
<proteinExistence type="predicted"/>
<keyword evidence="1" id="KW-1133">Transmembrane helix</keyword>
<sequence>MSKSPSPKYNLLLTIGSLSYALEVTFIFIDQSILVQFRLFLPHYRMKIDDKTIMGFAAFVGNLFHP</sequence>
<keyword evidence="1" id="KW-0812">Transmembrane</keyword>
<evidence type="ECO:0000313" key="2">
    <source>
        <dbReference type="EMBL" id="DAG00676.1"/>
    </source>
</evidence>
<accession>A0A8S5V1W5</accession>
<dbReference type="EMBL" id="BK016182">
    <property type="protein sequence ID" value="DAG00676.1"/>
    <property type="molecule type" value="Genomic_DNA"/>
</dbReference>
<evidence type="ECO:0000256" key="1">
    <source>
        <dbReference type="SAM" id="Phobius"/>
    </source>
</evidence>
<organism evidence="2">
    <name type="scientific">Myoviridae sp. ctJ2i1</name>
    <dbReference type="NCBI Taxonomy" id="2825079"/>
    <lineage>
        <taxon>Viruses</taxon>
        <taxon>Duplodnaviria</taxon>
        <taxon>Heunggongvirae</taxon>
        <taxon>Uroviricota</taxon>
        <taxon>Caudoviricetes</taxon>
    </lineage>
</organism>
<keyword evidence="1" id="KW-0472">Membrane</keyword>
<name>A0A8S5V1W5_9CAUD</name>